<dbReference type="InterPro" id="IPR009016">
    <property type="entry name" value="Fe_hydrogenase"/>
</dbReference>
<dbReference type="InterPro" id="IPR004108">
    <property type="entry name" value="Fe_hydrogenase_lsu_C"/>
</dbReference>
<reference evidence="3 4" key="1">
    <citation type="submission" date="2016-04" db="EMBL/GenBank/DDBJ databases">
        <title>The genome of Intoshia linei affirms orthonectids as highly simplified spiralians.</title>
        <authorList>
            <person name="Mikhailov K.V."/>
            <person name="Slusarev G.S."/>
            <person name="Nikitin M.A."/>
            <person name="Logacheva M.D."/>
            <person name="Penin A."/>
            <person name="Aleoshin V."/>
            <person name="Panchin Y.V."/>
        </authorList>
    </citation>
    <scope>NUCLEOTIDE SEQUENCE [LARGE SCALE GENOMIC DNA]</scope>
    <source>
        <strain evidence="3">Intl2013</strain>
        <tissue evidence="3">Whole animal</tissue>
    </source>
</reference>
<dbReference type="Gene3D" id="3.40.950.10">
    <property type="entry name" value="Fe-only Hydrogenase (Larger Subunit), Chain L, domain 3"/>
    <property type="match status" value="1"/>
</dbReference>
<dbReference type="AlphaFoldDB" id="A0A177B492"/>
<name>A0A177B492_9BILA</name>
<dbReference type="Pfam" id="PF02906">
    <property type="entry name" value="Fe_hyd_lg_C"/>
    <property type="match status" value="1"/>
</dbReference>
<protein>
    <submittedName>
        <fullName evidence="3">Nuclear architecture-related protein 1</fullName>
    </submittedName>
</protein>
<dbReference type="InterPro" id="IPR050340">
    <property type="entry name" value="Cytosolic_Fe-S_CAF"/>
</dbReference>
<dbReference type="Proteomes" id="UP000078046">
    <property type="component" value="Unassembled WGS sequence"/>
</dbReference>
<sequence length="406" mass="46245">MDFSIGSTIKLSDINDFTTATNICIKPEKLQKSKESIKLDKKFKISLSDCLSCNGCISSVETSLISQQDFESMVDSLQKCRNRKKIMILSYQSLSAVARVYNMDTKTISKYIADMFYKLAISLHAAALEFAEKVSKNSPYICSSCPGIVRYIENVYPSYVTYLSTVKSPQQIQSSLLRSCIFKNENLYIATLMPCHDRKLESSQTKFLSNNNSKDIDCVVSTSDLLTYIKKTKLSSNVGKIFTPFLQETEIEPYIGLGSDGFLQHSFVHTEQKFDLNIKYDQIKNGLANLNVKGSKYLYTYAYGYKNIQYIIQKLKKPKQNLQYIELMACDEGCLNGAGQFTTIQERDNSLPDMKNEQNDTSYNYEKIVNSYEKLKSTVPNKTFKKIVYTNFNSVTVNSTDLTIEW</sequence>
<evidence type="ECO:0000259" key="2">
    <source>
        <dbReference type="Pfam" id="PF02906"/>
    </source>
</evidence>
<proteinExistence type="inferred from homology"/>
<comment type="similarity">
    <text evidence="1">Belongs to the NARF family.</text>
</comment>
<dbReference type="Gene3D" id="3.40.50.1780">
    <property type="match status" value="1"/>
</dbReference>
<dbReference type="SUPFAM" id="SSF53920">
    <property type="entry name" value="Fe-only hydrogenase"/>
    <property type="match status" value="1"/>
</dbReference>
<dbReference type="EMBL" id="LWCA01000450">
    <property type="protein sequence ID" value="OAF68411.1"/>
    <property type="molecule type" value="Genomic_DNA"/>
</dbReference>
<dbReference type="OrthoDB" id="10253113at2759"/>
<gene>
    <name evidence="3" type="ORF">A3Q56_03869</name>
</gene>
<keyword evidence="4" id="KW-1185">Reference proteome</keyword>
<evidence type="ECO:0000256" key="1">
    <source>
        <dbReference type="ARBA" id="ARBA00006596"/>
    </source>
</evidence>
<dbReference type="PANTHER" id="PTHR11615">
    <property type="entry name" value="NITRATE, FORMATE, IRON DEHYDROGENASE"/>
    <property type="match status" value="1"/>
</dbReference>
<accession>A0A177B492</accession>
<comment type="caution">
    <text evidence="3">The sequence shown here is derived from an EMBL/GenBank/DDBJ whole genome shotgun (WGS) entry which is preliminary data.</text>
</comment>
<feature type="domain" description="Iron hydrogenase large subunit C-terminal" evidence="2">
    <location>
        <begin position="110"/>
        <end position="338"/>
    </location>
</feature>
<dbReference type="Gene3D" id="3.30.70.20">
    <property type="match status" value="1"/>
</dbReference>
<evidence type="ECO:0000313" key="4">
    <source>
        <dbReference type="Proteomes" id="UP000078046"/>
    </source>
</evidence>
<organism evidence="3 4">
    <name type="scientific">Intoshia linei</name>
    <dbReference type="NCBI Taxonomy" id="1819745"/>
    <lineage>
        <taxon>Eukaryota</taxon>
        <taxon>Metazoa</taxon>
        <taxon>Spiralia</taxon>
        <taxon>Lophotrochozoa</taxon>
        <taxon>Mesozoa</taxon>
        <taxon>Orthonectida</taxon>
        <taxon>Rhopaluridae</taxon>
        <taxon>Intoshia</taxon>
    </lineage>
</organism>
<evidence type="ECO:0000313" key="3">
    <source>
        <dbReference type="EMBL" id="OAF68411.1"/>
    </source>
</evidence>